<gene>
    <name evidence="5" type="ORF">LOD99_4</name>
</gene>
<protein>
    <submittedName>
        <fullName evidence="5">Dual adapter for phosphotyrosine and 3-phosphotyrosine and 3-phosphoinositide-like isoform X3</fullName>
    </submittedName>
</protein>
<dbReference type="InterPro" id="IPR011993">
    <property type="entry name" value="PH-like_dom_sf"/>
</dbReference>
<dbReference type="InterPro" id="IPR036860">
    <property type="entry name" value="SH2_dom_sf"/>
</dbReference>
<dbReference type="PROSITE" id="PS50003">
    <property type="entry name" value="PH_DOMAIN"/>
    <property type="match status" value="1"/>
</dbReference>
<organism evidence="5 6">
    <name type="scientific">Oopsacas minuta</name>
    <dbReference type="NCBI Taxonomy" id="111878"/>
    <lineage>
        <taxon>Eukaryota</taxon>
        <taxon>Metazoa</taxon>
        <taxon>Porifera</taxon>
        <taxon>Hexactinellida</taxon>
        <taxon>Hexasterophora</taxon>
        <taxon>Lyssacinosida</taxon>
        <taxon>Leucopsacidae</taxon>
        <taxon>Oopsacas</taxon>
    </lineage>
</organism>
<dbReference type="SUPFAM" id="SSF55550">
    <property type="entry name" value="SH2 domain"/>
    <property type="match status" value="1"/>
</dbReference>
<evidence type="ECO:0000313" key="6">
    <source>
        <dbReference type="Proteomes" id="UP001165289"/>
    </source>
</evidence>
<dbReference type="FunFam" id="2.30.29.30:FF:000286">
    <property type="entry name" value="PH-protein kinase domain containing protein"/>
    <property type="match status" value="1"/>
</dbReference>
<dbReference type="InterPro" id="IPR051707">
    <property type="entry name" value="PI-Interact_SigTrans_Reg"/>
</dbReference>
<evidence type="ECO:0000256" key="2">
    <source>
        <dbReference type="PROSITE-ProRule" id="PRU00191"/>
    </source>
</evidence>
<name>A0AAV7K7L9_9METZ</name>
<dbReference type="Proteomes" id="UP001165289">
    <property type="component" value="Unassembled WGS sequence"/>
</dbReference>
<sequence length="290" mass="32966">MAQELDIDINRISYQPETPGLTPQMISLTCNIPERGGPIPVDKHQLLQIMKEKVEFFHPGMSRHISECVLLENGQVGSYLFRASTDNGCRALKLALSVRCFQSVKHYEISWDGIEFKFGMGTFNSVDELLEHFSNYPVIGGDSGALTMLKFPYPRSIDETNIYDEIKVHAEWKNTDEAGDFSTSLPTPSILSIASKEGYLTKIGRVRKNWKLRWFVCLKMQLAYYDGKGDSKPIRKIDLKTANACDRIVNDKPHCFSLSTEQRTFLFQANSDAEAGDWVKLLKWKIANKN</sequence>
<reference evidence="5 6" key="1">
    <citation type="journal article" date="2023" name="BMC Biol.">
        <title>The compact genome of the sponge Oopsacas minuta (Hexactinellida) is lacking key metazoan core genes.</title>
        <authorList>
            <person name="Santini S."/>
            <person name="Schenkelaars Q."/>
            <person name="Jourda C."/>
            <person name="Duchesne M."/>
            <person name="Belahbib H."/>
            <person name="Rocher C."/>
            <person name="Selva M."/>
            <person name="Riesgo A."/>
            <person name="Vervoort M."/>
            <person name="Leys S.P."/>
            <person name="Kodjabachian L."/>
            <person name="Le Bivic A."/>
            <person name="Borchiellini C."/>
            <person name="Claverie J.M."/>
            <person name="Renard E."/>
        </authorList>
    </citation>
    <scope>NUCLEOTIDE SEQUENCE [LARGE SCALE GENOMIC DNA]</scope>
    <source>
        <strain evidence="5">SPO-2</strain>
    </source>
</reference>
<dbReference type="Gene3D" id="2.30.29.30">
    <property type="entry name" value="Pleckstrin-homology domain (PH domain)/Phosphotyrosine-binding domain (PTB)"/>
    <property type="match status" value="1"/>
</dbReference>
<dbReference type="PROSITE" id="PS50001">
    <property type="entry name" value="SH2"/>
    <property type="match status" value="1"/>
</dbReference>
<keyword evidence="6" id="KW-1185">Reference proteome</keyword>
<dbReference type="Pfam" id="PF00169">
    <property type="entry name" value="PH"/>
    <property type="match status" value="1"/>
</dbReference>
<dbReference type="EMBL" id="JAKMXF010000111">
    <property type="protein sequence ID" value="KAI6657257.1"/>
    <property type="molecule type" value="Genomic_DNA"/>
</dbReference>
<feature type="domain" description="PH" evidence="4">
    <location>
        <begin position="193"/>
        <end position="287"/>
    </location>
</feature>
<feature type="domain" description="SH2" evidence="3">
    <location>
        <begin position="56"/>
        <end position="153"/>
    </location>
</feature>
<dbReference type="PANTHER" id="PTHR14336:SF15">
    <property type="entry name" value="DUAL ADAPTER FOR PHOSPHOTYROSINE AND 3-PHOSPHOTYROSINE AND 3-PHOSPHOINOSITIDE"/>
    <property type="match status" value="1"/>
</dbReference>
<keyword evidence="1 2" id="KW-0727">SH2 domain</keyword>
<accession>A0AAV7K7L9</accession>
<dbReference type="AlphaFoldDB" id="A0AAV7K7L9"/>
<comment type="caution">
    <text evidence="5">The sequence shown here is derived from an EMBL/GenBank/DDBJ whole genome shotgun (WGS) entry which is preliminary data.</text>
</comment>
<dbReference type="InterPro" id="IPR000980">
    <property type="entry name" value="SH2"/>
</dbReference>
<dbReference type="Pfam" id="PF00017">
    <property type="entry name" value="SH2"/>
    <property type="match status" value="1"/>
</dbReference>
<dbReference type="SUPFAM" id="SSF50729">
    <property type="entry name" value="PH domain-like"/>
    <property type="match status" value="1"/>
</dbReference>
<evidence type="ECO:0000313" key="5">
    <source>
        <dbReference type="EMBL" id="KAI6657257.1"/>
    </source>
</evidence>
<dbReference type="Gene3D" id="3.30.505.10">
    <property type="entry name" value="SH2 domain"/>
    <property type="match status" value="1"/>
</dbReference>
<dbReference type="PANTHER" id="PTHR14336">
    <property type="entry name" value="TANDEM PH DOMAIN CONTAINING PROTEIN"/>
    <property type="match status" value="1"/>
</dbReference>
<dbReference type="InterPro" id="IPR001849">
    <property type="entry name" value="PH_domain"/>
</dbReference>
<dbReference type="SMART" id="SM00233">
    <property type="entry name" value="PH"/>
    <property type="match status" value="1"/>
</dbReference>
<dbReference type="SMART" id="SM00252">
    <property type="entry name" value="SH2"/>
    <property type="match status" value="1"/>
</dbReference>
<evidence type="ECO:0000259" key="3">
    <source>
        <dbReference type="PROSITE" id="PS50001"/>
    </source>
</evidence>
<proteinExistence type="predicted"/>
<evidence type="ECO:0000259" key="4">
    <source>
        <dbReference type="PROSITE" id="PS50003"/>
    </source>
</evidence>
<evidence type="ECO:0000256" key="1">
    <source>
        <dbReference type="ARBA" id="ARBA00022999"/>
    </source>
</evidence>